<evidence type="ECO:0000256" key="1">
    <source>
        <dbReference type="SAM" id="MobiDB-lite"/>
    </source>
</evidence>
<evidence type="ECO:0000313" key="3">
    <source>
        <dbReference type="EMBL" id="GEM10539.1"/>
    </source>
</evidence>
<dbReference type="SUPFAM" id="SSF69065">
    <property type="entry name" value="RNase III domain-like"/>
    <property type="match status" value="1"/>
</dbReference>
<dbReference type="Pfam" id="PF14622">
    <property type="entry name" value="Ribonucleas_3_3"/>
    <property type="match status" value="1"/>
</dbReference>
<reference evidence="3 4" key="1">
    <citation type="submission" date="2019-07" db="EMBL/GenBank/DDBJ databases">
        <title>Rhodotorula toruloides NBRC10032 genome sequencing.</title>
        <authorList>
            <person name="Shida Y."/>
            <person name="Takaku H."/>
            <person name="Ogasawara W."/>
            <person name="Mori K."/>
        </authorList>
    </citation>
    <scope>NUCLEOTIDE SEQUENCE [LARGE SCALE GENOMIC DNA]</scope>
    <source>
        <strain evidence="3 4">NBRC10032</strain>
    </source>
</reference>
<dbReference type="GO" id="GO:0005762">
    <property type="term" value="C:mitochondrial large ribosomal subunit"/>
    <property type="evidence" value="ECO:0007669"/>
    <property type="project" value="InterPro"/>
</dbReference>
<dbReference type="PANTHER" id="PTHR28160">
    <property type="entry name" value="54S RIBOSOMAL PROTEIN L15, MITOCHONDRIAL"/>
    <property type="match status" value="1"/>
</dbReference>
<dbReference type="GO" id="GO:0004525">
    <property type="term" value="F:ribonuclease III activity"/>
    <property type="evidence" value="ECO:0007669"/>
    <property type="project" value="InterPro"/>
</dbReference>
<feature type="compositionally biased region" description="Basic and acidic residues" evidence="1">
    <location>
        <begin position="133"/>
        <end position="154"/>
    </location>
</feature>
<comment type="caution">
    <text evidence="3">The sequence shown here is derived from an EMBL/GenBank/DDBJ whole genome shotgun (WGS) entry which is preliminary data.</text>
</comment>
<dbReference type="PANTHER" id="PTHR28160:SF1">
    <property type="entry name" value="LARGE RIBOSOMAL SUBUNIT PROTEIN ML57"/>
    <property type="match status" value="1"/>
</dbReference>
<dbReference type="OrthoDB" id="2281895at2759"/>
<feature type="region of interest" description="Disordered" evidence="1">
    <location>
        <begin position="122"/>
        <end position="154"/>
    </location>
</feature>
<dbReference type="InterPro" id="IPR036389">
    <property type="entry name" value="RNase_III_sf"/>
</dbReference>
<dbReference type="CDD" id="cd00593">
    <property type="entry name" value="RIBOc"/>
    <property type="match status" value="1"/>
</dbReference>
<feature type="domain" description="RNase III" evidence="2">
    <location>
        <begin position="114"/>
        <end position="279"/>
    </location>
</feature>
<dbReference type="GO" id="GO:0006396">
    <property type="term" value="P:RNA processing"/>
    <property type="evidence" value="ECO:0007669"/>
    <property type="project" value="InterPro"/>
</dbReference>
<dbReference type="InterPro" id="IPR000999">
    <property type="entry name" value="RNase_III_dom"/>
</dbReference>
<dbReference type="AlphaFoldDB" id="A0A511KJK1"/>
<dbReference type="Gene3D" id="1.10.1520.10">
    <property type="entry name" value="Ribonuclease III domain"/>
    <property type="match status" value="1"/>
</dbReference>
<dbReference type="EMBL" id="BJWK01000011">
    <property type="protein sequence ID" value="GEM10539.1"/>
    <property type="molecule type" value="Genomic_DNA"/>
</dbReference>
<evidence type="ECO:0000313" key="4">
    <source>
        <dbReference type="Proteomes" id="UP000321518"/>
    </source>
</evidence>
<dbReference type="InterPro" id="IPR040030">
    <property type="entry name" value="Ribosomal_mL57"/>
</dbReference>
<dbReference type="GO" id="GO:0003735">
    <property type="term" value="F:structural constituent of ribosome"/>
    <property type="evidence" value="ECO:0007669"/>
    <property type="project" value="InterPro"/>
</dbReference>
<protein>
    <submittedName>
        <fullName evidence="3">Ribonuclease III</fullName>
    </submittedName>
</protein>
<name>A0A511KJK1_RHOTO</name>
<sequence length="309" mass="32857">MPAGRTPAAAASALRAFARAGRPQPVATACCAPASASCSRPFTTTRMAREPAAAETPSSSSSAPSLLSRPASAPAPISERGTQLYAPSPATQHAYLSELVAPLDVPHPNLLTATLAEKALTHKSGVDKGTTYSRRERRGEPPRSPQEEGGKQGHNEKLAFIGRRVLRLHFTQFLFSRLCASHPHLLSQLLTNTALSSLSINSILDTKTLGATVGLAWRLQEGLRWRAVRGPDGEMSGLWKCRGSAVEGVIGAVYTTQGVHTTQRLFDEMIYPHLAIPNSVVKALEQATPADPVAPNIEKDVPLRAAAQA</sequence>
<feature type="region of interest" description="Disordered" evidence="1">
    <location>
        <begin position="33"/>
        <end position="83"/>
    </location>
</feature>
<proteinExistence type="predicted"/>
<dbReference type="Proteomes" id="UP000321518">
    <property type="component" value="Unassembled WGS sequence"/>
</dbReference>
<dbReference type="SMART" id="SM00535">
    <property type="entry name" value="RIBOc"/>
    <property type="match status" value="1"/>
</dbReference>
<organism evidence="3 4">
    <name type="scientific">Rhodotorula toruloides</name>
    <name type="common">Yeast</name>
    <name type="synonym">Rhodosporidium toruloides</name>
    <dbReference type="NCBI Taxonomy" id="5286"/>
    <lineage>
        <taxon>Eukaryota</taxon>
        <taxon>Fungi</taxon>
        <taxon>Dikarya</taxon>
        <taxon>Basidiomycota</taxon>
        <taxon>Pucciniomycotina</taxon>
        <taxon>Microbotryomycetes</taxon>
        <taxon>Sporidiobolales</taxon>
        <taxon>Sporidiobolaceae</taxon>
        <taxon>Rhodotorula</taxon>
    </lineage>
</organism>
<gene>
    <name evidence="3" type="ORF">Rt10032_c11g4556</name>
</gene>
<accession>A0A511KJK1</accession>
<dbReference type="GO" id="GO:0032543">
    <property type="term" value="P:mitochondrial translation"/>
    <property type="evidence" value="ECO:0007669"/>
    <property type="project" value="InterPro"/>
</dbReference>
<evidence type="ECO:0000259" key="2">
    <source>
        <dbReference type="SMART" id="SM00535"/>
    </source>
</evidence>
<feature type="compositionally biased region" description="Low complexity" evidence="1">
    <location>
        <begin position="50"/>
        <end position="76"/>
    </location>
</feature>